<organism evidence="1">
    <name type="scientific">marine sediment metagenome</name>
    <dbReference type="NCBI Taxonomy" id="412755"/>
    <lineage>
        <taxon>unclassified sequences</taxon>
        <taxon>metagenomes</taxon>
        <taxon>ecological metagenomes</taxon>
    </lineage>
</organism>
<name>X1VEI3_9ZZZZ</name>
<sequence>DDGVRVNIAPLQKVGLLKTPVLAAKDINIAIADRNRWREDDKEQDTVWRI</sequence>
<dbReference type="EMBL" id="BARW01026402">
    <property type="protein sequence ID" value="GAJ05060.1"/>
    <property type="molecule type" value="Genomic_DNA"/>
</dbReference>
<evidence type="ECO:0000313" key="1">
    <source>
        <dbReference type="EMBL" id="GAJ05060.1"/>
    </source>
</evidence>
<gene>
    <name evidence="1" type="ORF">S12H4_43072</name>
</gene>
<feature type="non-terminal residue" evidence="1">
    <location>
        <position position="1"/>
    </location>
</feature>
<protein>
    <submittedName>
        <fullName evidence="1">Uncharacterized protein</fullName>
    </submittedName>
</protein>
<comment type="caution">
    <text evidence="1">The sequence shown here is derived from an EMBL/GenBank/DDBJ whole genome shotgun (WGS) entry which is preliminary data.</text>
</comment>
<reference evidence="1" key="1">
    <citation type="journal article" date="2014" name="Front. Microbiol.">
        <title>High frequency of phylogenetically diverse reductive dehalogenase-homologous genes in deep subseafloor sedimentary metagenomes.</title>
        <authorList>
            <person name="Kawai M."/>
            <person name="Futagami T."/>
            <person name="Toyoda A."/>
            <person name="Takaki Y."/>
            <person name="Nishi S."/>
            <person name="Hori S."/>
            <person name="Arai W."/>
            <person name="Tsubouchi T."/>
            <person name="Morono Y."/>
            <person name="Uchiyama I."/>
            <person name="Ito T."/>
            <person name="Fujiyama A."/>
            <person name="Inagaki F."/>
            <person name="Takami H."/>
        </authorList>
    </citation>
    <scope>NUCLEOTIDE SEQUENCE</scope>
    <source>
        <strain evidence="1">Expedition CK06-06</strain>
    </source>
</reference>
<proteinExistence type="predicted"/>
<dbReference type="AlphaFoldDB" id="X1VEI3"/>
<accession>X1VEI3</accession>